<dbReference type="InterPro" id="IPR015211">
    <property type="entry name" value="Peptidase_M1_C"/>
</dbReference>
<dbReference type="GO" id="GO:0043171">
    <property type="term" value="P:peptide catabolic process"/>
    <property type="evidence" value="ECO:0007669"/>
    <property type="project" value="TreeGrafter"/>
</dbReference>
<evidence type="ECO:0000259" key="17">
    <source>
        <dbReference type="SMART" id="SM01263"/>
    </source>
</evidence>
<dbReference type="EC" id="3.3.2.6" evidence="16"/>
<dbReference type="Gene3D" id="1.25.40.320">
    <property type="entry name" value="Peptidase M1, leukotriene A4 hydrolase/aminopeptidase C-terminal domain"/>
    <property type="match status" value="1"/>
</dbReference>
<evidence type="ECO:0000313" key="19">
    <source>
        <dbReference type="Proteomes" id="UP000091820"/>
    </source>
</evidence>
<evidence type="ECO:0000256" key="9">
    <source>
        <dbReference type="ARBA" id="ARBA00022801"/>
    </source>
</evidence>
<dbReference type="GO" id="GO:0008270">
    <property type="term" value="F:zinc ion binding"/>
    <property type="evidence" value="ECO:0007669"/>
    <property type="project" value="InterPro"/>
</dbReference>
<dbReference type="FunFam" id="3.30.2010.30:FF:000001">
    <property type="entry name" value="Leukotriene A(4) hydrolase"/>
    <property type="match status" value="1"/>
</dbReference>
<dbReference type="GO" id="GO:0006508">
    <property type="term" value="P:proteolysis"/>
    <property type="evidence" value="ECO:0007669"/>
    <property type="project" value="UniProtKB-KW"/>
</dbReference>
<reference evidence="18" key="2">
    <citation type="submission" date="2020-05" db="UniProtKB">
        <authorList>
            <consortium name="EnsemblMetazoa"/>
        </authorList>
    </citation>
    <scope>IDENTIFICATION</scope>
    <source>
        <strain evidence="18">IAEA</strain>
    </source>
</reference>
<dbReference type="GO" id="GO:0005886">
    <property type="term" value="C:plasma membrane"/>
    <property type="evidence" value="ECO:0007669"/>
    <property type="project" value="UniProtKB-SubCell"/>
</dbReference>
<dbReference type="GO" id="GO:0005829">
    <property type="term" value="C:cytosol"/>
    <property type="evidence" value="ECO:0007669"/>
    <property type="project" value="TreeGrafter"/>
</dbReference>
<evidence type="ECO:0000256" key="13">
    <source>
        <dbReference type="PIRSR" id="PIRSR612777-1"/>
    </source>
</evidence>
<evidence type="ECO:0000256" key="3">
    <source>
        <dbReference type="ARBA" id="ARBA00004716"/>
    </source>
</evidence>
<feature type="active site" description="Proton acceptor" evidence="13">
    <location>
        <position position="341"/>
    </location>
</feature>
<dbReference type="InterPro" id="IPR014782">
    <property type="entry name" value="Peptidase_M1_dom"/>
</dbReference>
<dbReference type="EnsemblMetazoa" id="GBRI036628-RA">
    <property type="protein sequence ID" value="GBRI036628-PA"/>
    <property type="gene ID" value="GBRI036628"/>
</dbReference>
<name>A0A1A9WXW0_9MUSC</name>
<keyword evidence="11 16" id="KW-0482">Metalloprotease</keyword>
<evidence type="ECO:0000256" key="8">
    <source>
        <dbReference type="ARBA" id="ARBA00022723"/>
    </source>
</evidence>
<keyword evidence="19" id="KW-1185">Reference proteome</keyword>
<feature type="domain" description="Peptidase M1 leukotriene A4 hydrolase/aminopeptidase C-terminal" evidence="17">
    <location>
        <begin position="511"/>
        <end position="657"/>
    </location>
</feature>
<dbReference type="GO" id="GO:0004177">
    <property type="term" value="F:aminopeptidase activity"/>
    <property type="evidence" value="ECO:0007669"/>
    <property type="project" value="TreeGrafter"/>
</dbReference>
<organism evidence="18 19">
    <name type="scientific">Glossina brevipalpis</name>
    <dbReference type="NCBI Taxonomy" id="37001"/>
    <lineage>
        <taxon>Eukaryota</taxon>
        <taxon>Metazoa</taxon>
        <taxon>Ecdysozoa</taxon>
        <taxon>Arthropoda</taxon>
        <taxon>Hexapoda</taxon>
        <taxon>Insecta</taxon>
        <taxon>Pterygota</taxon>
        <taxon>Neoptera</taxon>
        <taxon>Endopterygota</taxon>
        <taxon>Diptera</taxon>
        <taxon>Brachycera</taxon>
        <taxon>Muscomorpha</taxon>
        <taxon>Hippoboscoidea</taxon>
        <taxon>Glossinidae</taxon>
        <taxon>Glossina</taxon>
    </lineage>
</organism>
<feature type="binding site" evidence="15">
    <location>
        <position position="363"/>
    </location>
    <ligand>
        <name>Zn(2+)</name>
        <dbReference type="ChEBI" id="CHEBI:29105"/>
        <note>catalytic</note>
    </ligand>
</feature>
<dbReference type="InterPro" id="IPR034015">
    <property type="entry name" value="M1_LTA4H"/>
</dbReference>
<comment type="cofactor">
    <cofactor evidence="15 16">
        <name>Zn(2+)</name>
        <dbReference type="ChEBI" id="CHEBI:29105"/>
    </cofactor>
    <text evidence="15 16">Binds 1 zinc ion per subunit.</text>
</comment>
<evidence type="ECO:0000256" key="15">
    <source>
        <dbReference type="PIRSR" id="PIRSR612777-3"/>
    </source>
</evidence>
<dbReference type="Pfam" id="PF01433">
    <property type="entry name" value="Peptidase_M1"/>
    <property type="match status" value="1"/>
</dbReference>
<keyword evidence="6" id="KW-0336">GPI-anchor</keyword>
<sequence length="660" mass="75727">MPIYLKSLHKPFFYPMIFSRTLLHSKVNPWAKFPLPEQIPVQAVQKRTARLGKIDPNSYAEPELITTLHSALHWKIDFEKKNLKGSVTHHFKLLQKDLTTIHLDVRNLKIIKADLVCDKAYIPLKHSISDPNGDMGAKLTLELPENANSGDLYVNIDYETSSNASALQWLSPEQTLGKMHPYMFSQCWAIHARSILPCQDTPAVKFTYRATIEHPPELTPLMSALAFKRESSRTTFMQDVPIPAYLLAIAIGKLVCKPLGRQSNVWAEEEIIDECVEEFSQTPDMLKIATDICGHFVWKQCDLLVLPPSFPFDGMENPCLIFVTPTLLAGDKSLCDVIAHEIAHSWAGNLVTNKNFEHFWLSEGFAVFLETKIIGRMRGNKERDFQMLRMLSELKECIQTQLADRPELTKLVVDLSNCSPDEAYSSVPYIKGSIFLRYIEDLLGGSDIFERFLRQYWQKNAYNSVTSSDFKQAMCEYFSKTNKKQKLSLINWDLWLNGEGMPPVIPRLDQSLASVSKRLANLWCTKAGVELKASPQLKEQISVHQLIDMLGKLVECKDIKSLNDQKIELLETTYNLKESKNVEVRFHLMRLYIKAKSMSRLDDIFNFLNSNFRLKFVRPIYRDLVNWPAAKPKAIENFQRVKGQMMAICSHAIEKDLRFK</sequence>
<dbReference type="InterPro" id="IPR042097">
    <property type="entry name" value="Aminopeptidase_N-like_N_sf"/>
</dbReference>
<dbReference type="InterPro" id="IPR027268">
    <property type="entry name" value="Peptidase_M4/M1_CTD_sf"/>
</dbReference>
<dbReference type="Pfam" id="PF09127">
    <property type="entry name" value="Leuk-A4-hydro_C"/>
    <property type="match status" value="1"/>
</dbReference>
<dbReference type="InterPro" id="IPR016024">
    <property type="entry name" value="ARM-type_fold"/>
</dbReference>
<evidence type="ECO:0000256" key="2">
    <source>
        <dbReference type="ARBA" id="ARBA00004609"/>
    </source>
</evidence>
<dbReference type="PRINTS" id="PR00756">
    <property type="entry name" value="ALADIPTASE"/>
</dbReference>
<keyword evidence="6" id="KW-0325">Glycoprotein</keyword>
<dbReference type="SUPFAM" id="SSF55486">
    <property type="entry name" value="Metalloproteases ('zincins'), catalytic domain"/>
    <property type="match status" value="1"/>
</dbReference>
<dbReference type="GO" id="GO:0004301">
    <property type="term" value="F:epoxide hydrolase activity"/>
    <property type="evidence" value="ECO:0007669"/>
    <property type="project" value="TreeGrafter"/>
</dbReference>
<accession>A0A1A9WXW0</accession>
<dbReference type="InterPro" id="IPR001930">
    <property type="entry name" value="Peptidase_M1"/>
</dbReference>
<feature type="binding site" evidence="15">
    <location>
        <position position="344"/>
    </location>
    <ligand>
        <name>Zn(2+)</name>
        <dbReference type="ChEBI" id="CHEBI:29105"/>
        <note>catalytic</note>
    </ligand>
</feature>
<keyword evidence="16" id="KW-0434">Leukotriene biosynthesis</keyword>
<comment type="subcellular location">
    <subcellularLocation>
        <location evidence="2">Cell membrane</location>
        <topology evidence="2">Lipid-anchor</topology>
        <topology evidence="2">GPI-anchor</topology>
    </subcellularLocation>
    <subcellularLocation>
        <location evidence="1 16">Cytoplasm</location>
    </subcellularLocation>
</comment>
<dbReference type="GO" id="GO:0004463">
    <property type="term" value="F:leukotriene-A4 hydrolase activity"/>
    <property type="evidence" value="ECO:0007669"/>
    <property type="project" value="UniProtKB-EC"/>
</dbReference>
<keyword evidence="12" id="KW-0449">Lipoprotein</keyword>
<dbReference type="GO" id="GO:0098552">
    <property type="term" value="C:side of membrane"/>
    <property type="evidence" value="ECO:0007669"/>
    <property type="project" value="UniProtKB-KW"/>
</dbReference>
<dbReference type="InterPro" id="IPR045357">
    <property type="entry name" value="Aminopeptidase_N-like_N"/>
</dbReference>
<keyword evidence="8 15" id="KW-0479">Metal-binding</keyword>
<dbReference type="FunFam" id="1.10.390.10:FF:000003">
    <property type="entry name" value="Leukotriene A(4) hydrolase"/>
    <property type="match status" value="1"/>
</dbReference>
<dbReference type="CDD" id="cd09599">
    <property type="entry name" value="M1_LTA4H"/>
    <property type="match status" value="1"/>
</dbReference>
<dbReference type="Gene3D" id="1.10.390.10">
    <property type="entry name" value="Neutral Protease Domain 2"/>
    <property type="match status" value="1"/>
</dbReference>
<dbReference type="PANTHER" id="PTHR45726:SF3">
    <property type="entry name" value="LEUKOTRIENE A-4 HYDROLASE"/>
    <property type="match status" value="1"/>
</dbReference>
<keyword evidence="9 16" id="KW-0378">Hydrolase</keyword>
<feature type="binding site" evidence="15">
    <location>
        <position position="340"/>
    </location>
    <ligand>
        <name>Zn(2+)</name>
        <dbReference type="ChEBI" id="CHEBI:29105"/>
        <note>catalytic</note>
    </ligand>
</feature>
<evidence type="ECO:0000256" key="4">
    <source>
        <dbReference type="ARBA" id="ARBA00010136"/>
    </source>
</evidence>
<dbReference type="Gene3D" id="3.30.2010.30">
    <property type="match status" value="1"/>
</dbReference>
<comment type="pathway">
    <text evidence="3 16">Lipid metabolism; leukotriene B4 biosynthesis.</text>
</comment>
<dbReference type="FunFam" id="2.60.40.1730:FF:000004">
    <property type="entry name" value="Leukotriene A(4) hydrolase"/>
    <property type="match status" value="1"/>
</dbReference>
<feature type="active site" description="Proton donor" evidence="13">
    <location>
        <position position="429"/>
    </location>
</feature>
<comment type="similarity">
    <text evidence="4 16">Belongs to the peptidase M1 family.</text>
</comment>
<evidence type="ECO:0000256" key="1">
    <source>
        <dbReference type="ARBA" id="ARBA00004496"/>
    </source>
</evidence>
<evidence type="ECO:0000256" key="14">
    <source>
        <dbReference type="PIRSR" id="PIRSR612777-2"/>
    </source>
</evidence>
<proteinExistence type="inferred from homology"/>
<dbReference type="GO" id="GO:0019370">
    <property type="term" value="P:leukotriene biosynthetic process"/>
    <property type="evidence" value="ECO:0007669"/>
    <property type="project" value="UniProtKB-KW"/>
</dbReference>
<dbReference type="AlphaFoldDB" id="A0A1A9WXW0"/>
<keyword evidence="6" id="KW-0472">Membrane</keyword>
<dbReference type="UniPathway" id="UPA00878"/>
<dbReference type="STRING" id="37001.A0A1A9WXW0"/>
<comment type="catalytic activity">
    <reaction evidence="16">
        <text>leukotriene A4 + H2O = leukotriene B4</text>
        <dbReference type="Rhea" id="RHEA:22324"/>
        <dbReference type="ChEBI" id="CHEBI:15377"/>
        <dbReference type="ChEBI" id="CHEBI:57461"/>
        <dbReference type="ChEBI" id="CHEBI:57463"/>
        <dbReference type="EC" id="3.3.2.6"/>
    </reaction>
</comment>
<feature type="binding site" evidence="14">
    <location>
        <begin position="613"/>
        <end position="615"/>
    </location>
    <ligand>
        <name>a peptide</name>
        <dbReference type="ChEBI" id="CHEBI:60466"/>
    </ligand>
</feature>
<evidence type="ECO:0000256" key="6">
    <source>
        <dbReference type="ARBA" id="ARBA00022622"/>
    </source>
</evidence>
<protein>
    <recommendedName>
        <fullName evidence="16">Leukotriene A(4) hydrolase</fullName>
        <shortName evidence="16">LTA-4 hydrolase</shortName>
        <ecNumber evidence="16">3.3.2.6</ecNumber>
    </recommendedName>
</protein>
<evidence type="ECO:0000256" key="7">
    <source>
        <dbReference type="ARBA" id="ARBA00022670"/>
    </source>
</evidence>
<evidence type="ECO:0000313" key="18">
    <source>
        <dbReference type="EnsemblMetazoa" id="GBRI036628-PA"/>
    </source>
</evidence>
<reference evidence="19" key="1">
    <citation type="submission" date="2014-03" db="EMBL/GenBank/DDBJ databases">
        <authorList>
            <person name="Aksoy S."/>
            <person name="Warren W."/>
            <person name="Wilson R.K."/>
        </authorList>
    </citation>
    <scope>NUCLEOTIDE SEQUENCE [LARGE SCALE GENOMIC DNA]</scope>
    <source>
        <strain evidence="19">IAEA</strain>
    </source>
</reference>
<keyword evidence="5 16" id="KW-0963">Cytoplasm</keyword>
<dbReference type="SUPFAM" id="SSF48371">
    <property type="entry name" value="ARM repeat"/>
    <property type="match status" value="1"/>
</dbReference>
<keyword evidence="10 15" id="KW-0862">Zinc</keyword>
<dbReference type="GO" id="GO:0008237">
    <property type="term" value="F:metallopeptidase activity"/>
    <property type="evidence" value="ECO:0007669"/>
    <property type="project" value="UniProtKB-KW"/>
</dbReference>
<dbReference type="NCBIfam" id="TIGR02411">
    <property type="entry name" value="leuko_A4_hydro"/>
    <property type="match status" value="1"/>
</dbReference>
<dbReference type="VEuPathDB" id="VectorBase:GBRI036628"/>
<dbReference type="PANTHER" id="PTHR45726">
    <property type="entry name" value="LEUKOTRIENE A-4 HYDROLASE"/>
    <property type="match status" value="1"/>
</dbReference>
<evidence type="ECO:0000256" key="10">
    <source>
        <dbReference type="ARBA" id="ARBA00022833"/>
    </source>
</evidence>
<dbReference type="Proteomes" id="UP000091820">
    <property type="component" value="Unassembled WGS sequence"/>
</dbReference>
<dbReference type="Pfam" id="PF17900">
    <property type="entry name" value="Peptidase_M1_N"/>
    <property type="match status" value="1"/>
</dbReference>
<evidence type="ECO:0000256" key="16">
    <source>
        <dbReference type="RuleBase" id="RU361141"/>
    </source>
</evidence>
<dbReference type="InterPro" id="IPR049980">
    <property type="entry name" value="LTA4H_cat"/>
</dbReference>
<feature type="binding site" evidence="14">
    <location>
        <begin position="311"/>
        <end position="316"/>
    </location>
    <ligand>
        <name>a peptide</name>
        <dbReference type="ChEBI" id="CHEBI:60466"/>
    </ligand>
</feature>
<keyword evidence="7 16" id="KW-0645">Protease</keyword>
<evidence type="ECO:0000256" key="5">
    <source>
        <dbReference type="ARBA" id="ARBA00022490"/>
    </source>
</evidence>
<dbReference type="SUPFAM" id="SSF63737">
    <property type="entry name" value="Leukotriene A4 hydrolase N-terminal domain"/>
    <property type="match status" value="1"/>
</dbReference>
<evidence type="ECO:0000256" key="11">
    <source>
        <dbReference type="ARBA" id="ARBA00023049"/>
    </source>
</evidence>
<evidence type="ECO:0000256" key="12">
    <source>
        <dbReference type="ARBA" id="ARBA00023288"/>
    </source>
</evidence>
<dbReference type="InterPro" id="IPR038502">
    <property type="entry name" value="M1_LTA-4_hydro/amino_C_sf"/>
</dbReference>
<dbReference type="InterPro" id="IPR012777">
    <property type="entry name" value="LTA4H"/>
</dbReference>
<dbReference type="Gene3D" id="2.60.40.1730">
    <property type="entry name" value="tricorn interacting facor f3 domain"/>
    <property type="match status" value="1"/>
</dbReference>
<dbReference type="SMART" id="SM01263">
    <property type="entry name" value="Leuk-A4-hydro_C"/>
    <property type="match status" value="1"/>
</dbReference>